<organism evidence="1 2">
    <name type="scientific">Variovorax guangxiensis</name>
    <dbReference type="NCBI Taxonomy" id="1775474"/>
    <lineage>
        <taxon>Bacteria</taxon>
        <taxon>Pseudomonadati</taxon>
        <taxon>Pseudomonadota</taxon>
        <taxon>Betaproteobacteria</taxon>
        <taxon>Burkholderiales</taxon>
        <taxon>Comamonadaceae</taxon>
        <taxon>Variovorax</taxon>
    </lineage>
</organism>
<evidence type="ECO:0000313" key="2">
    <source>
        <dbReference type="Proteomes" id="UP000524450"/>
    </source>
</evidence>
<dbReference type="AlphaFoldDB" id="A0A840G2W5"/>
<comment type="caution">
    <text evidence="1">The sequence shown here is derived from an EMBL/GenBank/DDBJ whole genome shotgun (WGS) entry which is preliminary data.</text>
</comment>
<sequence>MALPKKLKNFAMFGDGESWVGEIPSVTL</sequence>
<gene>
    <name evidence="1" type="ORF">GGD71_006979</name>
</gene>
<dbReference type="Proteomes" id="UP000524450">
    <property type="component" value="Unassembled WGS sequence"/>
</dbReference>
<dbReference type="EMBL" id="JACIFZ010000024">
    <property type="protein sequence ID" value="MBB4226160.1"/>
    <property type="molecule type" value="Genomic_DNA"/>
</dbReference>
<reference evidence="1 2" key="1">
    <citation type="submission" date="2020-08" db="EMBL/GenBank/DDBJ databases">
        <title>Genomic Encyclopedia of Type Strains, Phase IV (KMG-V): Genome sequencing to study the core and pangenomes of soil and plant-associated prokaryotes.</title>
        <authorList>
            <person name="Whitman W."/>
        </authorList>
    </citation>
    <scope>NUCLEOTIDE SEQUENCE [LARGE SCALE GENOMIC DNA]</scope>
    <source>
        <strain evidence="1 2">34/80</strain>
    </source>
</reference>
<protein>
    <submittedName>
        <fullName evidence="1">Phage tail tube protein FII</fullName>
    </submittedName>
</protein>
<accession>A0A840G2W5</accession>
<feature type="non-terminal residue" evidence="1">
    <location>
        <position position="28"/>
    </location>
</feature>
<evidence type="ECO:0000313" key="1">
    <source>
        <dbReference type="EMBL" id="MBB4226160.1"/>
    </source>
</evidence>
<name>A0A840G2W5_9BURK</name>
<proteinExistence type="predicted"/>